<evidence type="ECO:0000259" key="2">
    <source>
        <dbReference type="PROSITE" id="PS50206"/>
    </source>
</evidence>
<dbReference type="GO" id="GO:0004792">
    <property type="term" value="F:thiosulfate-cyanide sulfurtransferase activity"/>
    <property type="evidence" value="ECO:0007669"/>
    <property type="project" value="TreeGrafter"/>
</dbReference>
<evidence type="ECO:0000256" key="1">
    <source>
        <dbReference type="SAM" id="Phobius"/>
    </source>
</evidence>
<keyword evidence="1" id="KW-0472">Membrane</keyword>
<dbReference type="HOGENOM" id="CLU_107126_1_0_0"/>
<evidence type="ECO:0000313" key="3">
    <source>
        <dbReference type="EMBL" id="AFL88505.1"/>
    </source>
</evidence>
<feature type="domain" description="Rhodanese" evidence="2">
    <location>
        <begin position="6"/>
        <end position="87"/>
    </location>
</feature>
<keyword evidence="1" id="KW-0812">Transmembrane</keyword>
<proteinExistence type="predicted"/>
<organism evidence="3 5">
    <name type="scientific">Terriglobus roseus (strain DSM 18391 / NRRL B-41598 / KBS 63)</name>
    <dbReference type="NCBI Taxonomy" id="926566"/>
    <lineage>
        <taxon>Bacteria</taxon>
        <taxon>Pseudomonadati</taxon>
        <taxon>Acidobacteriota</taxon>
        <taxon>Terriglobia</taxon>
        <taxon>Terriglobales</taxon>
        <taxon>Acidobacteriaceae</taxon>
        <taxon>Terriglobus</taxon>
    </lineage>
</organism>
<dbReference type="InterPro" id="IPR021309">
    <property type="entry name" value="YgaP-like_TM"/>
</dbReference>
<evidence type="ECO:0000313" key="4">
    <source>
        <dbReference type="EMBL" id="AFL88845.1"/>
    </source>
</evidence>
<dbReference type="PANTHER" id="PTHR44086:SF10">
    <property type="entry name" value="THIOSULFATE SULFURTRANSFERASE_RHODANESE-LIKE DOMAIN-CONTAINING PROTEIN 3"/>
    <property type="match status" value="1"/>
</dbReference>
<dbReference type="EMBL" id="CP003379">
    <property type="protein sequence ID" value="AFL88505.1"/>
    <property type="molecule type" value="Genomic_DNA"/>
</dbReference>
<dbReference type="Pfam" id="PF00581">
    <property type="entry name" value="Rhodanese"/>
    <property type="match status" value="1"/>
</dbReference>
<evidence type="ECO:0000313" key="5">
    <source>
        <dbReference type="Proteomes" id="UP000006056"/>
    </source>
</evidence>
<reference evidence="3 5" key="1">
    <citation type="submission" date="2012-06" db="EMBL/GenBank/DDBJ databases">
        <title>Complete genome of Terriglobus roseus DSM 18391.</title>
        <authorList>
            <consortium name="US DOE Joint Genome Institute (JGI-PGF)"/>
            <person name="Lucas S."/>
            <person name="Copeland A."/>
            <person name="Lapidus A."/>
            <person name="Glavina del Rio T."/>
            <person name="Dalin E."/>
            <person name="Tice H."/>
            <person name="Bruce D."/>
            <person name="Goodwin L."/>
            <person name="Pitluck S."/>
            <person name="Peters L."/>
            <person name="Mikhailova N."/>
            <person name="Munk A.C.C."/>
            <person name="Kyrpides N."/>
            <person name="Mavromatis K."/>
            <person name="Ivanova N."/>
            <person name="Brettin T."/>
            <person name="Detter J.C."/>
            <person name="Han C."/>
            <person name="Larimer F."/>
            <person name="Land M."/>
            <person name="Hauser L."/>
            <person name="Markowitz V."/>
            <person name="Cheng J.-F."/>
            <person name="Hugenholtz P."/>
            <person name="Woyke T."/>
            <person name="Wu D."/>
            <person name="Brambilla E."/>
            <person name="Klenk H.-P."/>
            <person name="Eisen J.A."/>
        </authorList>
    </citation>
    <scope>NUCLEOTIDE SEQUENCE [LARGE SCALE GENOMIC DNA]</scope>
    <source>
        <strain evidence="3">DSM 18391</strain>
        <strain evidence="5">DSM 18391 / NRRL B-41598 / KBS 63</strain>
    </source>
</reference>
<dbReference type="STRING" id="926566.Terro_2241"/>
<dbReference type="Proteomes" id="UP000006056">
    <property type="component" value="Chromosome"/>
</dbReference>
<dbReference type="KEGG" id="trs:Terro_2605"/>
<name>I3ZGY7_TERRK</name>
<dbReference type="PANTHER" id="PTHR44086">
    <property type="entry name" value="THIOSULFATE SULFURTRANSFERASE RDL2, MITOCHONDRIAL-RELATED"/>
    <property type="match status" value="1"/>
</dbReference>
<dbReference type="SMART" id="SM00450">
    <property type="entry name" value="RHOD"/>
    <property type="match status" value="1"/>
</dbReference>
<dbReference type="Gene3D" id="3.40.250.10">
    <property type="entry name" value="Rhodanese-like domain"/>
    <property type="match status" value="1"/>
</dbReference>
<sequence length="157" mass="16829">MTERWIDVREYAEFGAGHIAGSTLVPLGTLSLTCQAWDETDRITLICKSGRRAAQAKEALVSKGFASVAVLEGGMDGWIAAGSPVVRAERAPWAMERQVRVVAGSLVLLGMIMGFLVSPWLYLLSAVVGAGLVFAGVSNTCMMASLLAKFPWNRPSR</sequence>
<gene>
    <name evidence="3" type="ordered locus">Terro_2241</name>
    <name evidence="4" type="ordered locus">Terro_2605</name>
</gene>
<keyword evidence="3" id="KW-0808">Transferase</keyword>
<dbReference type="OrthoDB" id="9800872at2"/>
<dbReference type="CDD" id="cd00158">
    <property type="entry name" value="RHOD"/>
    <property type="match status" value="1"/>
</dbReference>
<dbReference type="SUPFAM" id="SSF52821">
    <property type="entry name" value="Rhodanese/Cell cycle control phosphatase"/>
    <property type="match status" value="1"/>
</dbReference>
<accession>I3ZGY7</accession>
<dbReference type="EMBL" id="CP003379">
    <property type="protein sequence ID" value="AFL88845.1"/>
    <property type="molecule type" value="Genomic_DNA"/>
</dbReference>
<dbReference type="PATRIC" id="fig|926566.3.peg.2209"/>
<dbReference type="Gene3D" id="6.10.140.1340">
    <property type="match status" value="1"/>
</dbReference>
<dbReference type="AlphaFoldDB" id="I3ZGY7"/>
<keyword evidence="5" id="KW-1185">Reference proteome</keyword>
<dbReference type="Pfam" id="PF11127">
    <property type="entry name" value="YgaP-like_TM"/>
    <property type="match status" value="1"/>
</dbReference>
<dbReference type="RefSeq" id="WP_014786074.1">
    <property type="nucleotide sequence ID" value="NC_018014.1"/>
</dbReference>
<feature type="transmembrane region" description="Helical" evidence="1">
    <location>
        <begin position="123"/>
        <end position="148"/>
    </location>
</feature>
<dbReference type="PROSITE" id="PS50206">
    <property type="entry name" value="RHODANESE_3"/>
    <property type="match status" value="1"/>
</dbReference>
<protein>
    <submittedName>
        <fullName evidence="3">Rhodanese-related sulfurtransferase</fullName>
    </submittedName>
</protein>
<dbReference type="InterPro" id="IPR001763">
    <property type="entry name" value="Rhodanese-like_dom"/>
</dbReference>
<feature type="transmembrane region" description="Helical" evidence="1">
    <location>
        <begin position="99"/>
        <end position="117"/>
    </location>
</feature>
<dbReference type="KEGG" id="trs:Terro_2241"/>
<dbReference type="InterPro" id="IPR036873">
    <property type="entry name" value="Rhodanese-like_dom_sf"/>
</dbReference>
<keyword evidence="1" id="KW-1133">Transmembrane helix</keyword>
<dbReference type="eggNOG" id="COG0607">
    <property type="taxonomic scope" value="Bacteria"/>
</dbReference>